<keyword evidence="12 13" id="KW-0539">Nucleus</keyword>
<evidence type="ECO:0000256" key="10">
    <source>
        <dbReference type="ARBA" id="ARBA00023172"/>
    </source>
</evidence>
<dbReference type="EC" id="3.1.22.-" evidence="13"/>
<comment type="function">
    <text evidence="13">Interacts with EME1 to form a DNA structure-specific endonuclease with substrate preference for branched DNA structures with a 5'-end at the branch nick. Typical substrates include 3'-flap structures, D-loops, replication forks and nicked Holliday junctions. May be required in mitosis for the processing of stalled or collapsed replication fork intermediates. May be required in meiosis for the repair of meiosis-specific double strand breaks subsequent to single-end invasion (SEI).</text>
</comment>
<feature type="compositionally biased region" description="Polar residues" evidence="14">
    <location>
        <begin position="826"/>
        <end position="835"/>
    </location>
</feature>
<dbReference type="SUPFAM" id="SSF47802">
    <property type="entry name" value="DNA polymerase beta, N-terminal domain-like"/>
    <property type="match status" value="1"/>
</dbReference>
<dbReference type="Pfam" id="PF02732">
    <property type="entry name" value="ERCC4"/>
    <property type="match status" value="1"/>
</dbReference>
<feature type="region of interest" description="Disordered" evidence="14">
    <location>
        <begin position="296"/>
        <end position="336"/>
    </location>
</feature>
<feature type="region of interest" description="Disordered" evidence="14">
    <location>
        <begin position="793"/>
        <end position="852"/>
    </location>
</feature>
<comment type="subcellular location">
    <subcellularLocation>
        <location evidence="2 13">Nucleus</location>
    </subcellularLocation>
</comment>
<dbReference type="GO" id="GO:0008821">
    <property type="term" value="F:crossover junction DNA endonuclease activity"/>
    <property type="evidence" value="ECO:0007669"/>
    <property type="project" value="UniProtKB-UniRule"/>
</dbReference>
<dbReference type="Gene3D" id="3.40.50.10130">
    <property type="match status" value="1"/>
</dbReference>
<keyword evidence="10 13" id="KW-0233">DNA recombination</keyword>
<dbReference type="Proteomes" id="UP000236319">
    <property type="component" value="Unassembled WGS sequence"/>
</dbReference>
<feature type="compositionally biased region" description="Polar residues" evidence="14">
    <location>
        <begin position="808"/>
        <end position="817"/>
    </location>
</feature>
<dbReference type="RefSeq" id="XP_028866135.1">
    <property type="nucleotide sequence ID" value="XM_029010302.1"/>
</dbReference>
<dbReference type="PANTHER" id="PTHR13451:SF0">
    <property type="entry name" value="CROSSOVER JUNCTION ENDONUCLEASE MUS81"/>
    <property type="match status" value="1"/>
</dbReference>
<dbReference type="GO" id="GO:0046872">
    <property type="term" value="F:metal ion binding"/>
    <property type="evidence" value="ECO:0007669"/>
    <property type="project" value="UniProtKB-UniRule"/>
</dbReference>
<keyword evidence="8 13" id="KW-0378">Hydrolase</keyword>
<dbReference type="VEuPathDB" id="PiroplasmaDB:BOVATA_013850"/>
<name>A0A2H6KA65_9APIC</name>
<evidence type="ECO:0000256" key="3">
    <source>
        <dbReference type="ARBA" id="ARBA00010015"/>
    </source>
</evidence>
<evidence type="ECO:0000313" key="16">
    <source>
        <dbReference type="EMBL" id="GBE59892.1"/>
    </source>
</evidence>
<dbReference type="InterPro" id="IPR011335">
    <property type="entry name" value="Restrct_endonuc-II-like"/>
</dbReference>
<evidence type="ECO:0000256" key="8">
    <source>
        <dbReference type="ARBA" id="ARBA00022801"/>
    </source>
</evidence>
<keyword evidence="6 13" id="KW-0255">Endonuclease</keyword>
<keyword evidence="4 13" id="KW-0540">Nuclease</keyword>
<keyword evidence="17" id="KW-1185">Reference proteome</keyword>
<dbReference type="EMBL" id="BDSA01000001">
    <property type="protein sequence ID" value="GBE59892.1"/>
    <property type="molecule type" value="Genomic_DNA"/>
</dbReference>
<dbReference type="AlphaFoldDB" id="A0A2H6KA65"/>
<keyword evidence="5 13" id="KW-0479">Metal-binding</keyword>
<feature type="domain" description="ERCC4" evidence="15">
    <location>
        <begin position="743"/>
        <end position="909"/>
    </location>
</feature>
<evidence type="ECO:0000256" key="6">
    <source>
        <dbReference type="ARBA" id="ARBA00022759"/>
    </source>
</evidence>
<comment type="caution">
    <text evidence="16">The sequence shown here is derived from an EMBL/GenBank/DDBJ whole genome shotgun (WGS) entry which is preliminary data.</text>
</comment>
<sequence>MAKEEGRRLKRGLALVHPSNHSYYRFLLAELERWRRIGNRRKVSSLNWAVQALERYPMPIYNTDNAIVLSGVGQNTTKAFERAIEKYGVPVVNRTQCAAYVENVFNRIRSFITNTEFDDETVAASKEWRPQRYSSAWTFIMVLGLYADGDTKLSVETIMQRSKELTERMPKSRLTNLDFIRVLVDKSIVDFVHPAQQDQGKVEFNSKKRRFYLYGLTPWGQTLAEEIISGCEVPISNRRIQANVFSQTQRSQQVPPGVYAPVSKSQAENEDVVDVTDDQELTDSLSEYYSEYISDSDEDTDGILSGRTGSLNLPGTDSQTLSQRKEQSNVNLTQSGTQQKALEPVHLDMLLAYKCNDPSQYVGDGTVGKLKIKSEHASNSNNRFEASGIGSISATSPGPTTEVCVISDSTPSLDSLSNTASSIKESISRVYSQSSSRVGRASQFASSQAGTEQVHTMAGNSQTNELHLNGVKCETPKISNTKIVKNALKRPVDEKDLIVAPKMEGGSEGFRTPDASNSGDEAESNEKADGDTIGNSGEYFSAIHGEDYSEYSDSPYSDDSLDITDVTSDRYRRLMEDYNGASQCYSQSSEHYVVPSQEIGSQVVRDERNTTNSGLGTVDNEGVQHEKQRNVLPGNVESEDVSSNITNRRSQLIDTPLAVRLMQSHVKLPVPGAQEPIQIDSSSPDPIDSPMPAPKATIRSLLPPLTTRSGSISSRDAMSPLCKRIQSRQVADIPDDPDGYEVVTVVDNREVNDADGRYKRRIVDVFTAAGKPLVFRQLPLGDVIWVLRRKNQGSEPVGPDGTAENACEESNISQEQDSGGKRATAVNRSGNNLNANAVPKTTKTRAKRRKASRANDPLADSFVLEWVLERKTTVDLAASITDGRYDDQKIRLLRLTGFKHVCYVFEDIDARAIVGRTYMHKGVNAAAITSARIRTQMVTGFNVLRTTGMPHTAASILAMHRHIERRTYEYMREANTTSGEFLKLWIQTRYMTLAQWDVRNRKRNQVTFRDVFGKQLRAIPGCSEATTEAMLQAWPTPYAFANAISNSNLAHINETLTKYRKKAKRAPVNSKLYALCRALYCKKKPRQRRDQHK</sequence>
<evidence type="ECO:0000256" key="9">
    <source>
        <dbReference type="ARBA" id="ARBA00022842"/>
    </source>
</evidence>
<evidence type="ECO:0000256" key="4">
    <source>
        <dbReference type="ARBA" id="ARBA00022722"/>
    </source>
</evidence>
<evidence type="ECO:0000259" key="15">
    <source>
        <dbReference type="SMART" id="SM00891"/>
    </source>
</evidence>
<keyword evidence="9 13" id="KW-0460">Magnesium</keyword>
<dbReference type="GO" id="GO:0000727">
    <property type="term" value="P:double-strand break repair via break-induced replication"/>
    <property type="evidence" value="ECO:0007669"/>
    <property type="project" value="UniProtKB-UniRule"/>
</dbReference>
<dbReference type="GO" id="GO:0005634">
    <property type="term" value="C:nucleus"/>
    <property type="evidence" value="ECO:0007669"/>
    <property type="project" value="UniProtKB-SubCell"/>
</dbReference>
<dbReference type="InterPro" id="IPR042530">
    <property type="entry name" value="EME1/EME2_C"/>
</dbReference>
<evidence type="ECO:0000313" key="17">
    <source>
        <dbReference type="Proteomes" id="UP000236319"/>
    </source>
</evidence>
<dbReference type="InterPro" id="IPR033309">
    <property type="entry name" value="Mus81"/>
</dbReference>
<dbReference type="SUPFAM" id="SSF52980">
    <property type="entry name" value="Restriction endonuclease-like"/>
    <property type="match status" value="1"/>
</dbReference>
<dbReference type="SMART" id="SM00891">
    <property type="entry name" value="ERCC4"/>
    <property type="match status" value="1"/>
</dbReference>
<gene>
    <name evidence="16" type="ORF">BOVATA_013850</name>
</gene>
<feature type="compositionally biased region" description="Acidic residues" evidence="14">
    <location>
        <begin position="268"/>
        <end position="280"/>
    </location>
</feature>
<dbReference type="InterPro" id="IPR047416">
    <property type="entry name" value="XPF_nuclease_Mus81"/>
</dbReference>
<comment type="cofactor">
    <cofactor evidence="1 13">
        <name>Mg(2+)</name>
        <dbReference type="ChEBI" id="CHEBI:18420"/>
    </cofactor>
</comment>
<organism evidence="16 17">
    <name type="scientific">Babesia ovata</name>
    <dbReference type="NCBI Taxonomy" id="189622"/>
    <lineage>
        <taxon>Eukaryota</taxon>
        <taxon>Sar</taxon>
        <taxon>Alveolata</taxon>
        <taxon>Apicomplexa</taxon>
        <taxon>Aconoidasida</taxon>
        <taxon>Piroplasmida</taxon>
        <taxon>Babesiidae</taxon>
        <taxon>Babesia</taxon>
    </lineage>
</organism>
<dbReference type="Gene3D" id="1.10.150.670">
    <property type="entry name" value="Crossover junction endonuclease EME1, DNA-binding domain"/>
    <property type="match status" value="1"/>
</dbReference>
<keyword evidence="7 13" id="KW-0227">DNA damage</keyword>
<dbReference type="GO" id="GO:0048257">
    <property type="term" value="F:3'-flap endonuclease activity"/>
    <property type="evidence" value="ECO:0007669"/>
    <property type="project" value="TreeGrafter"/>
</dbReference>
<dbReference type="CDD" id="cd20074">
    <property type="entry name" value="XPF_nuclease_Mus81"/>
    <property type="match status" value="1"/>
</dbReference>
<feature type="region of interest" description="Disordered" evidence="14">
    <location>
        <begin position="502"/>
        <end position="539"/>
    </location>
</feature>
<dbReference type="GO" id="GO:0031573">
    <property type="term" value="P:mitotic intra-S DNA damage checkpoint signaling"/>
    <property type="evidence" value="ECO:0007669"/>
    <property type="project" value="TreeGrafter"/>
</dbReference>
<evidence type="ECO:0000256" key="7">
    <source>
        <dbReference type="ARBA" id="ARBA00022763"/>
    </source>
</evidence>
<proteinExistence type="inferred from homology"/>
<accession>A0A2H6KA65</accession>
<evidence type="ECO:0000256" key="14">
    <source>
        <dbReference type="SAM" id="MobiDB-lite"/>
    </source>
</evidence>
<dbReference type="InterPro" id="IPR027421">
    <property type="entry name" value="DNA_pol_lamdba_lyase_dom_sf"/>
</dbReference>
<keyword evidence="11 13" id="KW-0234">DNA repair</keyword>
<dbReference type="GeneID" id="39873662"/>
<feature type="compositionally biased region" description="Polar residues" evidence="14">
    <location>
        <begin position="307"/>
        <end position="336"/>
    </location>
</feature>
<dbReference type="PANTHER" id="PTHR13451">
    <property type="entry name" value="CLASS II CROSSOVER JUNCTION ENDONUCLEASE MUS81"/>
    <property type="match status" value="1"/>
</dbReference>
<evidence type="ECO:0000256" key="12">
    <source>
        <dbReference type="ARBA" id="ARBA00023242"/>
    </source>
</evidence>
<evidence type="ECO:0000256" key="13">
    <source>
        <dbReference type="RuleBase" id="RU369042"/>
    </source>
</evidence>
<protein>
    <recommendedName>
        <fullName evidence="13">Crossover junction endonuclease MUS81</fullName>
        <ecNumber evidence="13">3.1.22.-</ecNumber>
    </recommendedName>
</protein>
<comment type="similarity">
    <text evidence="3 13">Belongs to the XPF family.</text>
</comment>
<dbReference type="GO" id="GO:0006308">
    <property type="term" value="P:DNA catabolic process"/>
    <property type="evidence" value="ECO:0007669"/>
    <property type="project" value="UniProtKB-UniRule"/>
</dbReference>
<comment type="subunit">
    <text evidence="13">Interacts with EME1.</text>
</comment>
<evidence type="ECO:0000256" key="5">
    <source>
        <dbReference type="ARBA" id="ARBA00022723"/>
    </source>
</evidence>
<evidence type="ECO:0000256" key="1">
    <source>
        <dbReference type="ARBA" id="ARBA00001946"/>
    </source>
</evidence>
<dbReference type="GO" id="GO:0003677">
    <property type="term" value="F:DNA binding"/>
    <property type="evidence" value="ECO:0007669"/>
    <property type="project" value="UniProtKB-UniRule"/>
</dbReference>
<feature type="compositionally biased region" description="Basic residues" evidence="14">
    <location>
        <begin position="842"/>
        <end position="852"/>
    </location>
</feature>
<dbReference type="InterPro" id="IPR006166">
    <property type="entry name" value="ERCC4_domain"/>
</dbReference>
<feature type="region of interest" description="Disordered" evidence="14">
    <location>
        <begin position="246"/>
        <end position="280"/>
    </location>
</feature>
<reference evidence="16 17" key="1">
    <citation type="journal article" date="2017" name="BMC Genomics">
        <title>Whole-genome assembly of Babesia ovata and comparative genomics between closely related pathogens.</title>
        <authorList>
            <person name="Yamagishi J."/>
            <person name="Asada M."/>
            <person name="Hakimi H."/>
            <person name="Tanaka T.Q."/>
            <person name="Sugimoto C."/>
            <person name="Kawazu S."/>
        </authorList>
    </citation>
    <scope>NUCLEOTIDE SEQUENCE [LARGE SCALE GENOMIC DNA]</scope>
    <source>
        <strain evidence="16 17">Miyake</strain>
    </source>
</reference>
<dbReference type="GO" id="GO:0048476">
    <property type="term" value="C:Holliday junction resolvase complex"/>
    <property type="evidence" value="ECO:0007669"/>
    <property type="project" value="UniProtKB-UniRule"/>
</dbReference>
<evidence type="ECO:0000256" key="2">
    <source>
        <dbReference type="ARBA" id="ARBA00004123"/>
    </source>
</evidence>
<evidence type="ECO:0000256" key="11">
    <source>
        <dbReference type="ARBA" id="ARBA00023204"/>
    </source>
</evidence>
<dbReference type="GO" id="GO:0000712">
    <property type="term" value="P:resolution of meiotic recombination intermediates"/>
    <property type="evidence" value="ECO:0007669"/>
    <property type="project" value="TreeGrafter"/>
</dbReference>
<dbReference type="OrthoDB" id="5963188at2759"/>